<feature type="transmembrane region" description="Helical" evidence="4">
    <location>
        <begin position="40"/>
        <end position="62"/>
    </location>
</feature>
<evidence type="ECO:0000256" key="5">
    <source>
        <dbReference type="SAM" id="SignalP"/>
    </source>
</evidence>
<organism evidence="7 8">
    <name type="scientific">Ameca splendens</name>
    <dbReference type="NCBI Taxonomy" id="208324"/>
    <lineage>
        <taxon>Eukaryota</taxon>
        <taxon>Metazoa</taxon>
        <taxon>Chordata</taxon>
        <taxon>Craniata</taxon>
        <taxon>Vertebrata</taxon>
        <taxon>Euteleostomi</taxon>
        <taxon>Actinopterygii</taxon>
        <taxon>Neopterygii</taxon>
        <taxon>Teleostei</taxon>
        <taxon>Neoteleostei</taxon>
        <taxon>Acanthomorphata</taxon>
        <taxon>Ovalentaria</taxon>
        <taxon>Atherinomorphae</taxon>
        <taxon>Cyprinodontiformes</taxon>
        <taxon>Goodeidae</taxon>
        <taxon>Ameca</taxon>
    </lineage>
</organism>
<reference evidence="7 8" key="1">
    <citation type="submission" date="2021-06" db="EMBL/GenBank/DDBJ databases">
        <authorList>
            <person name="Palmer J.M."/>
        </authorList>
    </citation>
    <scope>NUCLEOTIDE SEQUENCE [LARGE SCALE GENOMIC DNA]</scope>
    <source>
        <strain evidence="7 8">AS_MEX2019</strain>
        <tissue evidence="7">Muscle</tissue>
    </source>
</reference>
<feature type="compositionally biased region" description="Polar residues" evidence="3">
    <location>
        <begin position="107"/>
        <end position="126"/>
    </location>
</feature>
<evidence type="ECO:0000256" key="1">
    <source>
        <dbReference type="ARBA" id="ARBA00023173"/>
    </source>
</evidence>
<evidence type="ECO:0000256" key="2">
    <source>
        <dbReference type="ARBA" id="ARBA00023214"/>
    </source>
</evidence>
<keyword evidence="4" id="KW-0812">Transmembrane</keyword>
<accession>A0ABV0YXM2</accession>
<keyword evidence="1" id="KW-0869">Chloride channel</keyword>
<feature type="chain" id="PRO_5045649850" description="Neurotransmitter-gated ion-channel transmembrane domain-containing protein" evidence="5">
    <location>
        <begin position="28"/>
        <end position="175"/>
    </location>
</feature>
<protein>
    <recommendedName>
        <fullName evidence="6">Neurotransmitter-gated ion-channel transmembrane domain-containing protein</fullName>
    </recommendedName>
</protein>
<evidence type="ECO:0000313" key="7">
    <source>
        <dbReference type="EMBL" id="MEQ2298649.1"/>
    </source>
</evidence>
<dbReference type="Pfam" id="PF02932">
    <property type="entry name" value="Neur_chan_memb"/>
    <property type="match status" value="1"/>
</dbReference>
<feature type="region of interest" description="Disordered" evidence="3">
    <location>
        <begin position="107"/>
        <end position="128"/>
    </location>
</feature>
<dbReference type="InterPro" id="IPR036719">
    <property type="entry name" value="Neuro-gated_channel_TM_sf"/>
</dbReference>
<comment type="caution">
    <text evidence="7">The sequence shown here is derived from an EMBL/GenBank/DDBJ whole genome shotgun (WGS) entry which is preliminary data.</text>
</comment>
<keyword evidence="1" id="KW-0407">Ion channel</keyword>
<feature type="signal peptide" evidence="5">
    <location>
        <begin position="1"/>
        <end position="27"/>
    </location>
</feature>
<feature type="transmembrane region" description="Helical" evidence="4">
    <location>
        <begin position="154"/>
        <end position="173"/>
    </location>
</feature>
<keyword evidence="4" id="KW-1133">Transmembrane helix</keyword>
<proteinExistence type="predicted"/>
<keyword evidence="1" id="KW-0406">Ion transport</keyword>
<dbReference type="SUPFAM" id="SSF90112">
    <property type="entry name" value="Neurotransmitter-gated ion-channel transmembrane pore"/>
    <property type="match status" value="1"/>
</dbReference>
<evidence type="ECO:0000256" key="4">
    <source>
        <dbReference type="SAM" id="Phobius"/>
    </source>
</evidence>
<feature type="domain" description="Neurotransmitter-gated ion-channel transmembrane" evidence="6">
    <location>
        <begin position="11"/>
        <end position="171"/>
    </location>
</feature>
<keyword evidence="5" id="KW-0732">Signal</keyword>
<dbReference type="EMBL" id="JAHRIP010047405">
    <property type="protein sequence ID" value="MEQ2298649.1"/>
    <property type="molecule type" value="Genomic_DNA"/>
</dbReference>
<dbReference type="Proteomes" id="UP001469553">
    <property type="component" value="Unassembled WGS sequence"/>
</dbReference>
<dbReference type="InterPro" id="IPR006029">
    <property type="entry name" value="Neurotrans-gated_channel_TM"/>
</dbReference>
<dbReference type="InterPro" id="IPR006028">
    <property type="entry name" value="GABAA/Glycine_rcpt"/>
</dbReference>
<name>A0ABV0YXM2_9TELE</name>
<keyword evidence="8" id="KW-1185">Reference proteome</keyword>
<dbReference type="PRINTS" id="PR00253">
    <property type="entry name" value="GABAARECEPTR"/>
</dbReference>
<keyword evidence="4" id="KW-0472">Membrane</keyword>
<evidence type="ECO:0000259" key="6">
    <source>
        <dbReference type="Pfam" id="PF02932"/>
    </source>
</evidence>
<evidence type="ECO:0000256" key="3">
    <source>
        <dbReference type="SAM" id="MobiDB-lite"/>
    </source>
</evidence>
<keyword evidence="1" id="KW-0813">Transport</keyword>
<dbReference type="Gene3D" id="1.20.58.390">
    <property type="entry name" value="Neurotransmitter-gated ion-channel transmembrane domain"/>
    <property type="match status" value="1"/>
</dbReference>
<keyword evidence="2" id="KW-0868">Chloride</keyword>
<dbReference type="InterPro" id="IPR038050">
    <property type="entry name" value="Neuro_actylchol_rec"/>
</dbReference>
<sequence length="175" mass="19859">MSYSCLPTLSCITTVLTMSTIITGVSASMPQVSYVKAVDIYLWASFLFVFLSVIEYAAVNYFTTVEEMKKLKNAKIPSTFDATQAMAFDGCFHDNDIDLASFPEVSITPNTDRNTQSRNSTTSVPTEGTRLRRRNTLKYNLSFIRSNSYMIDSYSRVIFPLAYLLFNIIYWSLYA</sequence>
<gene>
    <name evidence="7" type="ORF">AMECASPLE_007478</name>
</gene>
<evidence type="ECO:0000313" key="8">
    <source>
        <dbReference type="Proteomes" id="UP001469553"/>
    </source>
</evidence>